<feature type="compositionally biased region" description="Polar residues" evidence="1">
    <location>
        <begin position="7"/>
        <end position="19"/>
    </location>
</feature>
<organism evidence="3 4">
    <name type="scientific">Coccomyxa viridis</name>
    <dbReference type="NCBI Taxonomy" id="1274662"/>
    <lineage>
        <taxon>Eukaryota</taxon>
        <taxon>Viridiplantae</taxon>
        <taxon>Chlorophyta</taxon>
        <taxon>core chlorophytes</taxon>
        <taxon>Trebouxiophyceae</taxon>
        <taxon>Trebouxiophyceae incertae sedis</taxon>
        <taxon>Coccomyxaceae</taxon>
        <taxon>Coccomyxa</taxon>
    </lineage>
</organism>
<accession>A0ABP1GAN0</accession>
<proteinExistence type="predicted"/>
<keyword evidence="4" id="KW-1185">Reference proteome</keyword>
<feature type="compositionally biased region" description="Polar residues" evidence="1">
    <location>
        <begin position="70"/>
        <end position="79"/>
    </location>
</feature>
<keyword evidence="2" id="KW-1133">Transmembrane helix</keyword>
<feature type="transmembrane region" description="Helical" evidence="2">
    <location>
        <begin position="255"/>
        <end position="282"/>
    </location>
</feature>
<feature type="transmembrane region" description="Helical" evidence="2">
    <location>
        <begin position="140"/>
        <end position="157"/>
    </location>
</feature>
<feature type="transmembrane region" description="Helical" evidence="2">
    <location>
        <begin position="220"/>
        <end position="243"/>
    </location>
</feature>
<evidence type="ECO:0000256" key="2">
    <source>
        <dbReference type="SAM" id="Phobius"/>
    </source>
</evidence>
<evidence type="ECO:0000313" key="4">
    <source>
        <dbReference type="Proteomes" id="UP001497392"/>
    </source>
</evidence>
<keyword evidence="2" id="KW-0812">Transmembrane</keyword>
<feature type="transmembrane region" description="Helical" evidence="2">
    <location>
        <begin position="337"/>
        <end position="358"/>
    </location>
</feature>
<reference evidence="3 4" key="1">
    <citation type="submission" date="2024-06" db="EMBL/GenBank/DDBJ databases">
        <authorList>
            <person name="Kraege A."/>
            <person name="Thomma B."/>
        </authorList>
    </citation>
    <scope>NUCLEOTIDE SEQUENCE [LARGE SCALE GENOMIC DNA]</scope>
</reference>
<feature type="region of interest" description="Disordered" evidence="1">
    <location>
        <begin position="1"/>
        <end position="102"/>
    </location>
</feature>
<comment type="caution">
    <text evidence="3">The sequence shown here is derived from an EMBL/GenBank/DDBJ whole genome shotgun (WGS) entry which is preliminary data.</text>
</comment>
<protein>
    <submittedName>
        <fullName evidence="3">G11489 protein</fullName>
    </submittedName>
</protein>
<dbReference type="Proteomes" id="UP001497392">
    <property type="component" value="Unassembled WGS sequence"/>
</dbReference>
<evidence type="ECO:0000313" key="3">
    <source>
        <dbReference type="EMBL" id="CAL5228370.1"/>
    </source>
</evidence>
<keyword evidence="2" id="KW-0472">Membrane</keyword>
<feature type="transmembrane region" description="Helical" evidence="2">
    <location>
        <begin position="303"/>
        <end position="325"/>
    </location>
</feature>
<name>A0ABP1GAN0_9CHLO</name>
<dbReference type="EMBL" id="CAXHTA020000018">
    <property type="protein sequence ID" value="CAL5228370.1"/>
    <property type="molecule type" value="Genomic_DNA"/>
</dbReference>
<sequence>MARRSCSPVNIISGLNPSPSHVRPRDQGPLTRPRLVRLRKPSASVPRAQDAASQSVAATPHQAAERQHASAPSSTGLEISGKHSNPDSASCRHGAQAGSSQAATWQVEQVVVRKRGHAREAAQAGLWCWEWGSTRWRASFFFLMASVAFVIGSAASLQPHMFAGSRILKSILLEWPFALGSLSYLTGACLYKKAALEGYALQRRTQGRLSPVLKWARVEVLGTGMVILGCELGSVSSCAPLLLQAFPGRISQAPLFVLEAWLSTALNTVAGALFVVGSYTILAGMYHSFAPQRVLWGPHLHTLNFWGSAAYLVGSCGLLMGAIFAQPLFAVHPVFRYWLGQFIGYLIGSLWFVAGAFAQIGDVAREMQTSIGKL</sequence>
<evidence type="ECO:0000256" key="1">
    <source>
        <dbReference type="SAM" id="MobiDB-lite"/>
    </source>
</evidence>
<gene>
    <name evidence="3" type="primary">g11489</name>
    <name evidence="3" type="ORF">VP750_LOCUS10276</name>
</gene>
<feature type="transmembrane region" description="Helical" evidence="2">
    <location>
        <begin position="177"/>
        <end position="199"/>
    </location>
</feature>